<gene>
    <name evidence="1" type="ORF">Dsi01nite_063910</name>
</gene>
<dbReference type="Proteomes" id="UP000660611">
    <property type="component" value="Unassembled WGS sequence"/>
</dbReference>
<dbReference type="RefSeq" id="WP_203850060.1">
    <property type="nucleotide sequence ID" value="NZ_BAAAVW010000030.1"/>
</dbReference>
<name>A0A919PTV8_9ACTN</name>
<comment type="caution">
    <text evidence="1">The sequence shown here is derived from an EMBL/GenBank/DDBJ whole genome shotgun (WGS) entry which is preliminary data.</text>
</comment>
<proteinExistence type="predicted"/>
<dbReference type="EMBL" id="BONQ01000102">
    <property type="protein sequence ID" value="GIG48350.1"/>
    <property type="molecule type" value="Genomic_DNA"/>
</dbReference>
<organism evidence="1 2">
    <name type="scientific">Dactylosporangium siamense</name>
    <dbReference type="NCBI Taxonomy" id="685454"/>
    <lineage>
        <taxon>Bacteria</taxon>
        <taxon>Bacillati</taxon>
        <taxon>Actinomycetota</taxon>
        <taxon>Actinomycetes</taxon>
        <taxon>Micromonosporales</taxon>
        <taxon>Micromonosporaceae</taxon>
        <taxon>Dactylosporangium</taxon>
    </lineage>
</organism>
<keyword evidence="2" id="KW-1185">Reference proteome</keyword>
<evidence type="ECO:0000313" key="1">
    <source>
        <dbReference type="EMBL" id="GIG48350.1"/>
    </source>
</evidence>
<evidence type="ECO:0000313" key="2">
    <source>
        <dbReference type="Proteomes" id="UP000660611"/>
    </source>
</evidence>
<dbReference type="AlphaFoldDB" id="A0A919PTV8"/>
<accession>A0A919PTV8</accession>
<protein>
    <submittedName>
        <fullName evidence="1">Uncharacterized protein</fullName>
    </submittedName>
</protein>
<sequence length="204" mass="22784">MAEVIEVGVWFESRPITVEQGVDRFEALRRGDTGWAAADPGVERFHREVLAGIEAAWWAGPVVAADTHVLLSLRPDTPQEALDLVHKLADECELLCFQRPGRHQPAALWQPRRLLRVPVPRLSTDDGSLAHHPTGDDIREFLGRLDADNPSAVLWRGDGSSIRVTYVPGQRRWRLETAVGDERSEAVQDDLSGVIERFEAFAHS</sequence>
<reference evidence="1" key="1">
    <citation type="submission" date="2021-01" db="EMBL/GenBank/DDBJ databases">
        <title>Whole genome shotgun sequence of Dactylosporangium siamense NBRC 106093.</title>
        <authorList>
            <person name="Komaki H."/>
            <person name="Tamura T."/>
        </authorList>
    </citation>
    <scope>NUCLEOTIDE SEQUENCE</scope>
    <source>
        <strain evidence="1">NBRC 106093</strain>
    </source>
</reference>